<evidence type="ECO:0000313" key="2">
    <source>
        <dbReference type="EMBL" id="KIJ58112.1"/>
    </source>
</evidence>
<dbReference type="HOGENOM" id="CLU_080486_0_0_1"/>
<evidence type="ECO:0000256" key="1">
    <source>
        <dbReference type="SAM" id="MobiDB-lite"/>
    </source>
</evidence>
<feature type="compositionally biased region" description="Low complexity" evidence="1">
    <location>
        <begin position="186"/>
        <end position="196"/>
    </location>
</feature>
<accession>A0A0C9W734</accession>
<keyword evidence="3" id="KW-1185">Reference proteome</keyword>
<feature type="compositionally biased region" description="Polar residues" evidence="1">
    <location>
        <begin position="53"/>
        <end position="80"/>
    </location>
</feature>
<proteinExistence type="predicted"/>
<gene>
    <name evidence="2" type="ORF">HYDPIDRAFT_34482</name>
</gene>
<feature type="region of interest" description="Disordered" evidence="1">
    <location>
        <begin position="34"/>
        <end position="101"/>
    </location>
</feature>
<protein>
    <submittedName>
        <fullName evidence="2">Uncharacterized protein</fullName>
    </submittedName>
</protein>
<dbReference type="EMBL" id="KN839986">
    <property type="protein sequence ID" value="KIJ58112.1"/>
    <property type="molecule type" value="Genomic_DNA"/>
</dbReference>
<dbReference type="Proteomes" id="UP000053820">
    <property type="component" value="Unassembled WGS sequence"/>
</dbReference>
<feature type="compositionally biased region" description="Polar residues" evidence="1">
    <location>
        <begin position="167"/>
        <end position="185"/>
    </location>
</feature>
<evidence type="ECO:0000313" key="3">
    <source>
        <dbReference type="Proteomes" id="UP000053820"/>
    </source>
</evidence>
<dbReference type="OrthoDB" id="2392550at2759"/>
<dbReference type="AlphaFoldDB" id="A0A0C9W734"/>
<feature type="region of interest" description="Disordered" evidence="1">
    <location>
        <begin position="167"/>
        <end position="196"/>
    </location>
</feature>
<sequence length="280" mass="30427">MMVVTQKKKLGAGSSNIPQVTTPITRVFGRADARSGQHNNINPTPNSPFPEPTKTQQTPFFRSSPRSIPIQTSHHPTTHVSPLKLHLQSHHAPPKAPTYPALRVPRRDKSMVNVNGSPLANPYLLGFGWFAWGDEDAGEEGEDHSGIREGRGRERICIAVGRDPSVTLPSSSHQPIGTNSQSAIPHSTSHSRTNSRSQLFVDPSTTIANTSIPSLLSSHLSAPALISLPTSDSHLLEFDPFTTSPLTLESVVGISESLKKQAREEMGRLVREAVRKSVIE</sequence>
<name>A0A0C9W734_9AGAM</name>
<reference evidence="2 3" key="1">
    <citation type="submission" date="2014-04" db="EMBL/GenBank/DDBJ databases">
        <title>Evolutionary Origins and Diversification of the Mycorrhizal Mutualists.</title>
        <authorList>
            <consortium name="DOE Joint Genome Institute"/>
            <consortium name="Mycorrhizal Genomics Consortium"/>
            <person name="Kohler A."/>
            <person name="Kuo A."/>
            <person name="Nagy L.G."/>
            <person name="Floudas D."/>
            <person name="Copeland A."/>
            <person name="Barry K.W."/>
            <person name="Cichocki N."/>
            <person name="Veneault-Fourrey C."/>
            <person name="LaButti K."/>
            <person name="Lindquist E.A."/>
            <person name="Lipzen A."/>
            <person name="Lundell T."/>
            <person name="Morin E."/>
            <person name="Murat C."/>
            <person name="Riley R."/>
            <person name="Ohm R."/>
            <person name="Sun H."/>
            <person name="Tunlid A."/>
            <person name="Henrissat B."/>
            <person name="Grigoriev I.V."/>
            <person name="Hibbett D.S."/>
            <person name="Martin F."/>
        </authorList>
    </citation>
    <scope>NUCLEOTIDE SEQUENCE [LARGE SCALE GENOMIC DNA]</scope>
    <source>
        <strain evidence="2 3">MD-312</strain>
    </source>
</reference>
<organism evidence="2 3">
    <name type="scientific">Hydnomerulius pinastri MD-312</name>
    <dbReference type="NCBI Taxonomy" id="994086"/>
    <lineage>
        <taxon>Eukaryota</taxon>
        <taxon>Fungi</taxon>
        <taxon>Dikarya</taxon>
        <taxon>Basidiomycota</taxon>
        <taxon>Agaricomycotina</taxon>
        <taxon>Agaricomycetes</taxon>
        <taxon>Agaricomycetidae</taxon>
        <taxon>Boletales</taxon>
        <taxon>Boletales incertae sedis</taxon>
        <taxon>Leucogyrophana</taxon>
    </lineage>
</organism>